<protein>
    <submittedName>
        <fullName evidence="3">Uncharacterized protein</fullName>
    </submittedName>
</protein>
<feature type="non-terminal residue" evidence="3">
    <location>
        <position position="1"/>
    </location>
</feature>
<evidence type="ECO:0000313" key="2">
    <source>
        <dbReference type="EMBL" id="RLV90665.1"/>
    </source>
</evidence>
<feature type="transmembrane region" description="Helical" evidence="1">
    <location>
        <begin position="12"/>
        <end position="32"/>
    </location>
</feature>
<dbReference type="Proteomes" id="UP000276834">
    <property type="component" value="Unassembled WGS sequence"/>
</dbReference>
<accession>A0A3L8RZX1</accession>
<keyword evidence="4" id="KW-1185">Reference proteome</keyword>
<evidence type="ECO:0000313" key="4">
    <source>
        <dbReference type="Proteomes" id="UP000276834"/>
    </source>
</evidence>
<name>A0A3L8RZX1_CHLGU</name>
<proteinExistence type="predicted"/>
<comment type="caution">
    <text evidence="3">The sequence shown here is derived from an EMBL/GenBank/DDBJ whole genome shotgun (WGS) entry which is preliminary data.</text>
</comment>
<sequence length="51" mass="5794">DLPLGELAAAFAALPVFPLFDTAYFIVSVLYLKYEPGYLMNERAEQIVHEF</sequence>
<dbReference type="AlphaFoldDB" id="A0A3L8RZX1"/>
<organism evidence="3 4">
    <name type="scientific">Chloebia gouldiae</name>
    <name type="common">Gouldian finch</name>
    <name type="synonym">Erythrura gouldiae</name>
    <dbReference type="NCBI Taxonomy" id="44316"/>
    <lineage>
        <taxon>Eukaryota</taxon>
        <taxon>Metazoa</taxon>
        <taxon>Chordata</taxon>
        <taxon>Craniata</taxon>
        <taxon>Vertebrata</taxon>
        <taxon>Euteleostomi</taxon>
        <taxon>Archelosauria</taxon>
        <taxon>Archosauria</taxon>
        <taxon>Dinosauria</taxon>
        <taxon>Saurischia</taxon>
        <taxon>Theropoda</taxon>
        <taxon>Coelurosauria</taxon>
        <taxon>Aves</taxon>
        <taxon>Neognathae</taxon>
        <taxon>Neoaves</taxon>
        <taxon>Telluraves</taxon>
        <taxon>Australaves</taxon>
        <taxon>Passeriformes</taxon>
        <taxon>Passeroidea</taxon>
        <taxon>Passeridae</taxon>
        <taxon>Chloebia</taxon>
    </lineage>
</organism>
<dbReference type="EMBL" id="QUSF01000119">
    <property type="protein sequence ID" value="RLV90752.1"/>
    <property type="molecule type" value="Genomic_DNA"/>
</dbReference>
<reference evidence="3 4" key="1">
    <citation type="journal article" date="2018" name="Proc. R. Soc. B">
        <title>A non-coding region near Follistatin controls head colour polymorphism in the Gouldian finch.</title>
        <authorList>
            <person name="Toomey M.B."/>
            <person name="Marques C.I."/>
            <person name="Andrade P."/>
            <person name="Araujo P.M."/>
            <person name="Sabatino S."/>
            <person name="Gazda M.A."/>
            <person name="Afonso S."/>
            <person name="Lopes R.J."/>
            <person name="Corbo J.C."/>
            <person name="Carneiro M."/>
        </authorList>
    </citation>
    <scope>NUCLEOTIDE SEQUENCE [LARGE SCALE GENOMIC DNA]</scope>
    <source>
        <strain evidence="3">Red01</strain>
        <tissue evidence="3">Muscle</tissue>
    </source>
</reference>
<gene>
    <name evidence="3" type="ORF">DV515_00014316</name>
    <name evidence="2" type="ORF">DV515_00014348</name>
</gene>
<reference evidence="3" key="2">
    <citation type="submission" date="2018-08" db="EMBL/GenBank/DDBJ databases">
        <authorList>
            <person name="Sabatino S.J."/>
        </authorList>
    </citation>
    <scope>NUCLEOTIDE SEQUENCE</scope>
    <source>
        <strain evidence="3">Red01</strain>
        <tissue evidence="3">Muscle</tissue>
    </source>
</reference>
<keyword evidence="1" id="KW-0812">Transmembrane</keyword>
<keyword evidence="1" id="KW-1133">Transmembrane helix</keyword>
<evidence type="ECO:0000313" key="3">
    <source>
        <dbReference type="EMBL" id="RLV90752.1"/>
    </source>
</evidence>
<evidence type="ECO:0000256" key="1">
    <source>
        <dbReference type="SAM" id="Phobius"/>
    </source>
</evidence>
<keyword evidence="1" id="KW-0472">Membrane</keyword>
<dbReference type="EMBL" id="QUSF01000120">
    <property type="protein sequence ID" value="RLV90665.1"/>
    <property type="molecule type" value="Genomic_DNA"/>
</dbReference>